<dbReference type="AlphaFoldDB" id="A0A1G9JGR0"/>
<evidence type="ECO:0000313" key="1">
    <source>
        <dbReference type="EMBL" id="SDL36591.1"/>
    </source>
</evidence>
<dbReference type="EMBL" id="FNGE01000009">
    <property type="protein sequence ID" value="SDL36591.1"/>
    <property type="molecule type" value="Genomic_DNA"/>
</dbReference>
<dbReference type="RefSeq" id="WP_217629705.1">
    <property type="nucleotide sequence ID" value="NZ_FNGE01000009.1"/>
</dbReference>
<reference evidence="2" key="1">
    <citation type="submission" date="2016-10" db="EMBL/GenBank/DDBJ databases">
        <authorList>
            <person name="Varghese N."/>
            <person name="Submissions S."/>
        </authorList>
    </citation>
    <scope>NUCLEOTIDE SEQUENCE [LARGE SCALE GENOMIC DNA]</scope>
    <source>
        <strain evidence="2">CGMCC 1.7655</strain>
    </source>
</reference>
<gene>
    <name evidence="1" type="ORF">SAMN04487971_109125</name>
</gene>
<name>A0A1G9JGR0_9RHOB</name>
<accession>A0A1G9JGR0</accession>
<organism evidence="1 2">
    <name type="scientific">Paracoccus chinensis</name>
    <dbReference type="NCBI Taxonomy" id="525640"/>
    <lineage>
        <taxon>Bacteria</taxon>
        <taxon>Pseudomonadati</taxon>
        <taxon>Pseudomonadota</taxon>
        <taxon>Alphaproteobacteria</taxon>
        <taxon>Rhodobacterales</taxon>
        <taxon>Paracoccaceae</taxon>
        <taxon>Paracoccus</taxon>
    </lineage>
</organism>
<protein>
    <submittedName>
        <fullName evidence="1">Uncharacterized protein</fullName>
    </submittedName>
</protein>
<dbReference type="Proteomes" id="UP000199555">
    <property type="component" value="Unassembled WGS sequence"/>
</dbReference>
<sequence length="68" mass="7534">MDIHALLERADAYKAAAGIADDTTVSYRVFSDTKKLAALRQGADITVRRFNAAMAWFDENWPARSEGS</sequence>
<keyword evidence="2" id="KW-1185">Reference proteome</keyword>
<evidence type="ECO:0000313" key="2">
    <source>
        <dbReference type="Proteomes" id="UP000199555"/>
    </source>
</evidence>
<proteinExistence type="predicted"/>